<organism evidence="1 2">
    <name type="scientific">Corynebacterium stercoris</name>
    <dbReference type="NCBI Taxonomy" id="2943490"/>
    <lineage>
        <taxon>Bacteria</taxon>
        <taxon>Bacillati</taxon>
        <taxon>Actinomycetota</taxon>
        <taxon>Actinomycetes</taxon>
        <taxon>Mycobacteriales</taxon>
        <taxon>Corynebacteriaceae</taxon>
        <taxon>Corynebacterium</taxon>
    </lineage>
</organism>
<name>A0ABT1G3U0_9CORY</name>
<dbReference type="RefSeq" id="WP_253577527.1">
    <property type="nucleotide sequence ID" value="NZ_JAMFTQ010000005.1"/>
</dbReference>
<protein>
    <submittedName>
        <fullName evidence="1">Uncharacterized protein</fullName>
    </submittedName>
</protein>
<accession>A0ABT1G3U0</accession>
<comment type="caution">
    <text evidence="1">The sequence shown here is derived from an EMBL/GenBank/DDBJ whole genome shotgun (WGS) entry which is preliminary data.</text>
</comment>
<reference evidence="1" key="1">
    <citation type="submission" date="2022-05" db="EMBL/GenBank/DDBJ databases">
        <title>Corynebacterium sp. TA-R-1 sp. nov., isolated from human feces.</title>
        <authorList>
            <person name="Shamsuzzaman M."/>
            <person name="Dahal R.H."/>
        </authorList>
    </citation>
    <scope>NUCLEOTIDE SEQUENCE</scope>
    <source>
        <strain evidence="1">TA-R-1</strain>
    </source>
</reference>
<dbReference type="EMBL" id="JAMFTQ010000005">
    <property type="protein sequence ID" value="MCP1387733.1"/>
    <property type="molecule type" value="Genomic_DNA"/>
</dbReference>
<proteinExistence type="predicted"/>
<dbReference type="Proteomes" id="UP001204000">
    <property type="component" value="Unassembled WGS sequence"/>
</dbReference>
<evidence type="ECO:0000313" key="2">
    <source>
        <dbReference type="Proteomes" id="UP001204000"/>
    </source>
</evidence>
<gene>
    <name evidence="1" type="ORF">M5J20_05955</name>
</gene>
<evidence type="ECO:0000313" key="1">
    <source>
        <dbReference type="EMBL" id="MCP1387733.1"/>
    </source>
</evidence>
<sequence length="149" mass="16784">MSTRNDRERFGFLVNPDLTYRRIIFNADNANQFLGPVVHETVHVAFVQQGNQFDAIYSPEARDNRALPNPLASMALNTAATENPDFLTDPASAISGPVIFLAREGKSIDDDIVEQIKQAIRAVRHFREDNPEEFQLWQNAVLNMGSPQE</sequence>
<keyword evidence="2" id="KW-1185">Reference proteome</keyword>